<reference evidence="2 3" key="2">
    <citation type="submission" date="2016-01" db="EMBL/GenBank/DDBJ databases">
        <title>Microcella alkaliphila JAM AC0309 whole genome shotgun sequence.</title>
        <authorList>
            <person name="Kurata A."/>
            <person name="Hirose Y."/>
            <person name="Kishimoto N."/>
            <person name="Kobayashi T."/>
        </authorList>
    </citation>
    <scope>NUCLEOTIDE SEQUENCE [LARGE SCALE GENOMIC DNA]</scope>
    <source>
        <strain evidence="2 3">JAM AC0309</strain>
    </source>
</reference>
<keyword evidence="1" id="KW-0812">Transmembrane</keyword>
<proteinExistence type="predicted"/>
<dbReference type="KEGG" id="malk:MalAC0309_0746"/>
<evidence type="ECO:0000313" key="3">
    <source>
        <dbReference type="Proteomes" id="UP000218965"/>
    </source>
</evidence>
<dbReference type="RefSeq" id="WP_161494058.1">
    <property type="nucleotide sequence ID" value="NZ_AP017315.1"/>
</dbReference>
<evidence type="ECO:0000313" key="2">
    <source>
        <dbReference type="EMBL" id="BAU31614.1"/>
    </source>
</evidence>
<protein>
    <submittedName>
        <fullName evidence="2">Uncharacterized protein</fullName>
    </submittedName>
</protein>
<gene>
    <name evidence="2" type="ORF">MalAC0309_0746</name>
</gene>
<keyword evidence="1" id="KW-0472">Membrane</keyword>
<dbReference type="EMBL" id="AP017315">
    <property type="protein sequence ID" value="BAU31614.1"/>
    <property type="molecule type" value="Genomic_DNA"/>
</dbReference>
<name>A0A0U5BEG4_9MICO</name>
<organism evidence="2 3">
    <name type="scientific">Microcella alkaliphila</name>
    <dbReference type="NCBI Taxonomy" id="279828"/>
    <lineage>
        <taxon>Bacteria</taxon>
        <taxon>Bacillati</taxon>
        <taxon>Actinomycetota</taxon>
        <taxon>Actinomycetes</taxon>
        <taxon>Micrococcales</taxon>
        <taxon>Microbacteriaceae</taxon>
        <taxon>Microcella</taxon>
    </lineage>
</organism>
<reference evidence="3" key="1">
    <citation type="submission" date="2015-12" db="EMBL/GenBank/DDBJ databases">
        <authorList>
            <person name="Shamseldin A."/>
            <person name="Moawad H."/>
            <person name="Abd El-Rahim W.M."/>
            <person name="Sadowsky M.J."/>
        </authorList>
    </citation>
    <scope>NUCLEOTIDE SEQUENCE [LARGE SCALE GENOMIC DNA]</scope>
    <source>
        <strain evidence="3">JAM AC0309</strain>
    </source>
</reference>
<feature type="transmembrane region" description="Helical" evidence="1">
    <location>
        <begin position="20"/>
        <end position="38"/>
    </location>
</feature>
<dbReference type="AlphaFoldDB" id="A0A0U5BEG4"/>
<accession>A0A0U5BEG4</accession>
<keyword evidence="1" id="KW-1133">Transmembrane helix</keyword>
<evidence type="ECO:0000256" key="1">
    <source>
        <dbReference type="SAM" id="Phobius"/>
    </source>
</evidence>
<sequence length="49" mass="4843">MFAVSGTFADGSAQLSVGGFTGFAAVCVAVILVSLLTAKLRPGSRAVTP</sequence>
<dbReference type="Proteomes" id="UP000218965">
    <property type="component" value="Chromosome"/>
</dbReference>